<evidence type="ECO:0000256" key="6">
    <source>
        <dbReference type="SAM" id="MobiDB-lite"/>
    </source>
</evidence>
<dbReference type="Proteomes" id="UP000182227">
    <property type="component" value="Unassembled WGS sequence"/>
</dbReference>
<evidence type="ECO:0000256" key="5">
    <source>
        <dbReference type="ARBA" id="ARBA00023163"/>
    </source>
</evidence>
<dbReference type="InterPro" id="IPR046531">
    <property type="entry name" value="DUF6596"/>
</dbReference>
<keyword evidence="4" id="KW-0238">DNA-binding</keyword>
<feature type="domain" description="RNA polymerase sigma-70 region 2" evidence="7">
    <location>
        <begin position="12"/>
        <end position="73"/>
    </location>
</feature>
<dbReference type="Gene3D" id="1.10.1740.10">
    <property type="match status" value="1"/>
</dbReference>
<comment type="similarity">
    <text evidence="1">Belongs to the sigma-70 factor family. ECF subfamily.</text>
</comment>
<evidence type="ECO:0000259" key="9">
    <source>
        <dbReference type="Pfam" id="PF20239"/>
    </source>
</evidence>
<dbReference type="GO" id="GO:0006352">
    <property type="term" value="P:DNA-templated transcription initiation"/>
    <property type="evidence" value="ECO:0007669"/>
    <property type="project" value="InterPro"/>
</dbReference>
<evidence type="ECO:0000259" key="8">
    <source>
        <dbReference type="Pfam" id="PF08281"/>
    </source>
</evidence>
<dbReference type="AlphaFoldDB" id="A0A0U1D3S1"/>
<dbReference type="PANTHER" id="PTHR47756:SF2">
    <property type="entry name" value="BLL6612 PROTEIN"/>
    <property type="match status" value="1"/>
</dbReference>
<dbReference type="InterPro" id="IPR007627">
    <property type="entry name" value="RNA_pol_sigma70_r2"/>
</dbReference>
<dbReference type="InterPro" id="IPR013324">
    <property type="entry name" value="RNA_pol_sigma_r3/r4-like"/>
</dbReference>
<proteinExistence type="inferred from homology"/>
<dbReference type="PANTHER" id="PTHR47756">
    <property type="entry name" value="BLL6612 PROTEIN-RELATED"/>
    <property type="match status" value="1"/>
</dbReference>
<dbReference type="Pfam" id="PF20239">
    <property type="entry name" value="DUF6596"/>
    <property type="match status" value="1"/>
</dbReference>
<protein>
    <submittedName>
        <fullName evidence="10">RNA polymerase ECF-subfamily protein sigma factor</fullName>
    </submittedName>
</protein>
<dbReference type="InterPro" id="IPR013249">
    <property type="entry name" value="RNA_pol_sigma70_r4_t2"/>
</dbReference>
<dbReference type="InterPro" id="IPR014284">
    <property type="entry name" value="RNA_pol_sigma-70_dom"/>
</dbReference>
<gene>
    <name evidence="10" type="ORF">BN970_01470</name>
</gene>
<feature type="domain" description="RNA polymerase sigma factor 70 region 4 type 2" evidence="8">
    <location>
        <begin position="106"/>
        <end position="158"/>
    </location>
</feature>
<keyword evidence="2" id="KW-0805">Transcription regulation</keyword>
<dbReference type="NCBIfam" id="TIGR02937">
    <property type="entry name" value="sigma70-ECF"/>
    <property type="match status" value="1"/>
</dbReference>
<evidence type="ECO:0000259" key="7">
    <source>
        <dbReference type="Pfam" id="PF04542"/>
    </source>
</evidence>
<dbReference type="Pfam" id="PF08281">
    <property type="entry name" value="Sigma70_r4_2"/>
    <property type="match status" value="1"/>
</dbReference>
<evidence type="ECO:0000256" key="1">
    <source>
        <dbReference type="ARBA" id="ARBA00010641"/>
    </source>
</evidence>
<dbReference type="SUPFAM" id="SSF88946">
    <property type="entry name" value="Sigma2 domain of RNA polymerase sigma factors"/>
    <property type="match status" value="1"/>
</dbReference>
<dbReference type="GO" id="GO:0016987">
    <property type="term" value="F:sigma factor activity"/>
    <property type="evidence" value="ECO:0007669"/>
    <property type="project" value="UniProtKB-KW"/>
</dbReference>
<evidence type="ECO:0000313" key="11">
    <source>
        <dbReference type="Proteomes" id="UP000182227"/>
    </source>
</evidence>
<name>A0A0U1D3S1_9MYCO</name>
<organism evidence="10 11">
    <name type="scientific">Mycolicibacterium conceptionense</name>
    <dbReference type="NCBI Taxonomy" id="451644"/>
    <lineage>
        <taxon>Bacteria</taxon>
        <taxon>Bacillati</taxon>
        <taxon>Actinomycetota</taxon>
        <taxon>Actinomycetes</taxon>
        <taxon>Mycobacteriales</taxon>
        <taxon>Mycobacteriaceae</taxon>
        <taxon>Mycolicibacterium</taxon>
    </lineage>
</organism>
<evidence type="ECO:0000256" key="4">
    <source>
        <dbReference type="ARBA" id="ARBA00023125"/>
    </source>
</evidence>
<dbReference type="InterPro" id="IPR036388">
    <property type="entry name" value="WH-like_DNA-bd_sf"/>
</dbReference>
<evidence type="ECO:0000313" key="10">
    <source>
        <dbReference type="EMBL" id="CQD07669.1"/>
    </source>
</evidence>
<dbReference type="EMBL" id="CTEF01000001">
    <property type="protein sequence ID" value="CQD07669.1"/>
    <property type="molecule type" value="Genomic_DNA"/>
</dbReference>
<accession>A0A0U1D3S1</accession>
<dbReference type="InterPro" id="IPR013325">
    <property type="entry name" value="RNA_pol_sigma_r2"/>
</dbReference>
<reference evidence="10 11" key="1">
    <citation type="submission" date="2015-03" db="EMBL/GenBank/DDBJ databases">
        <authorList>
            <person name="Murphy D."/>
        </authorList>
    </citation>
    <scope>NUCLEOTIDE SEQUENCE [LARGE SCALE GENOMIC DNA]</scope>
    <source>
        <strain evidence="10 11">D16</strain>
    </source>
</reference>
<feature type="domain" description="DUF6596" evidence="9">
    <location>
        <begin position="176"/>
        <end position="276"/>
    </location>
</feature>
<keyword evidence="3" id="KW-0731">Sigma factor</keyword>
<keyword evidence="5" id="KW-0804">Transcription</keyword>
<dbReference type="SUPFAM" id="SSF88659">
    <property type="entry name" value="Sigma3 and sigma4 domains of RNA polymerase sigma factors"/>
    <property type="match status" value="1"/>
</dbReference>
<dbReference type="GO" id="GO:0003677">
    <property type="term" value="F:DNA binding"/>
    <property type="evidence" value="ECO:0007669"/>
    <property type="project" value="UniProtKB-KW"/>
</dbReference>
<dbReference type="Pfam" id="PF04542">
    <property type="entry name" value="Sigma70_r2"/>
    <property type="match status" value="1"/>
</dbReference>
<sequence>MTELDGVFRREWGPAVAALARWSGDLSVAEDAVQEACAQALRVWPADGVPVNAGAWLTTVARNRALDRLRRESARPGKELAAVYEQVNASGSAGELHPVRDDELRMMFTCAHPALDRSSQLALTLRLISGLTVTEIARALLQSDAAVGQRITRAKNKIRQANIPLRVPPPELLDERTPHVLGCIYSVFTEGYWSTGGPSAIRDELCDEGVRLAGELCALMPGNRDAHALTALVLLHDSRRRTRVDTAGALIPLDEQDRGQWDRGRIARGLEQLRLAEGAGGSYLPQAVIAALHATAPTWQHTDWATICVAYDRLAEMTGSPVVRANRALAVGFRDGFAAGLAALDEVAEDPRLARTNTVAPIRADLLRRAGRSTRPCAGTASHSMVPGPNRPRPSCAAASPNVSPLDGRADAKVPQINGFGALSRLLAAKSYASVKFRVTAGSTGIPGPVVVETVTFLR</sequence>
<dbReference type="Gene3D" id="1.10.10.10">
    <property type="entry name" value="Winged helix-like DNA-binding domain superfamily/Winged helix DNA-binding domain"/>
    <property type="match status" value="1"/>
</dbReference>
<evidence type="ECO:0000256" key="3">
    <source>
        <dbReference type="ARBA" id="ARBA00023082"/>
    </source>
</evidence>
<evidence type="ECO:0000256" key="2">
    <source>
        <dbReference type="ARBA" id="ARBA00023015"/>
    </source>
</evidence>
<feature type="region of interest" description="Disordered" evidence="6">
    <location>
        <begin position="373"/>
        <end position="398"/>
    </location>
</feature>